<dbReference type="Pfam" id="PF13358">
    <property type="entry name" value="DDE_3"/>
    <property type="match status" value="1"/>
</dbReference>
<dbReference type="AlphaFoldDB" id="X0UDW0"/>
<feature type="domain" description="Tc1-like transposase DDE" evidence="1">
    <location>
        <begin position="2"/>
        <end position="125"/>
    </location>
</feature>
<dbReference type="InterPro" id="IPR036397">
    <property type="entry name" value="RNaseH_sf"/>
</dbReference>
<reference evidence="2" key="1">
    <citation type="journal article" date="2014" name="Front. Microbiol.">
        <title>High frequency of phylogenetically diverse reductive dehalogenase-homologous genes in deep subseafloor sedimentary metagenomes.</title>
        <authorList>
            <person name="Kawai M."/>
            <person name="Futagami T."/>
            <person name="Toyoda A."/>
            <person name="Takaki Y."/>
            <person name="Nishi S."/>
            <person name="Hori S."/>
            <person name="Arai W."/>
            <person name="Tsubouchi T."/>
            <person name="Morono Y."/>
            <person name="Uchiyama I."/>
            <person name="Ito T."/>
            <person name="Fujiyama A."/>
            <person name="Inagaki F."/>
            <person name="Takami H."/>
        </authorList>
    </citation>
    <scope>NUCLEOTIDE SEQUENCE</scope>
    <source>
        <strain evidence="2">Expedition CK06-06</strain>
    </source>
</reference>
<organism evidence="2">
    <name type="scientific">marine sediment metagenome</name>
    <dbReference type="NCBI Taxonomy" id="412755"/>
    <lineage>
        <taxon>unclassified sequences</taxon>
        <taxon>metagenomes</taxon>
        <taxon>ecological metagenomes</taxon>
    </lineage>
</organism>
<protein>
    <recommendedName>
        <fullName evidence="1">Tc1-like transposase DDE domain-containing protein</fullName>
    </recommendedName>
</protein>
<gene>
    <name evidence="2" type="ORF">S01H1_26513</name>
</gene>
<comment type="caution">
    <text evidence="2">The sequence shown here is derived from an EMBL/GenBank/DDBJ whole genome shotgun (WGS) entry which is preliminary data.</text>
</comment>
<dbReference type="Gene3D" id="3.30.420.10">
    <property type="entry name" value="Ribonuclease H-like superfamily/Ribonuclease H"/>
    <property type="match status" value="1"/>
</dbReference>
<evidence type="ECO:0000313" key="2">
    <source>
        <dbReference type="EMBL" id="GAF97466.1"/>
    </source>
</evidence>
<dbReference type="InterPro" id="IPR038717">
    <property type="entry name" value="Tc1-like_DDE_dom"/>
</dbReference>
<proteinExistence type="predicted"/>
<sequence>MWAEKGARPRIVVIVRQQQFNFAYIFGEVCPQKDEWVEIIVPYSNAEAMLIHLEYISANIPKEKHAVIVMDRAFWHITKKIKKFSNITIIHLPVASPELNPVEQIWQHLRRKELSNRCFKDYEEILDVCSIAWNNFVNERGFIKNLCTKDWFANFNN</sequence>
<dbReference type="EMBL" id="BARS01016071">
    <property type="protein sequence ID" value="GAF97466.1"/>
    <property type="molecule type" value="Genomic_DNA"/>
</dbReference>
<evidence type="ECO:0000259" key="1">
    <source>
        <dbReference type="Pfam" id="PF13358"/>
    </source>
</evidence>
<accession>X0UDW0</accession>
<dbReference type="GO" id="GO:0003676">
    <property type="term" value="F:nucleic acid binding"/>
    <property type="evidence" value="ECO:0007669"/>
    <property type="project" value="InterPro"/>
</dbReference>
<name>X0UDW0_9ZZZZ</name>